<dbReference type="AlphaFoldDB" id="A0A133U452"/>
<reference evidence="2 3" key="1">
    <citation type="journal article" date="2016" name="Sci. Rep.">
        <title>Metabolic traits of an uncultured archaeal lineage -MSBL1- from brine pools of the Red Sea.</title>
        <authorList>
            <person name="Mwirichia R."/>
            <person name="Alam I."/>
            <person name="Rashid M."/>
            <person name="Vinu M."/>
            <person name="Ba-Alawi W."/>
            <person name="Anthony Kamau A."/>
            <person name="Kamanda Ngugi D."/>
            <person name="Goker M."/>
            <person name="Klenk H.P."/>
            <person name="Bajic V."/>
            <person name="Stingl U."/>
        </authorList>
    </citation>
    <scope>NUCLEOTIDE SEQUENCE [LARGE SCALE GENOMIC DNA]</scope>
    <source>
        <strain evidence="2">SCGC-AAA259D14</strain>
    </source>
</reference>
<name>A0A133U452_9EURY</name>
<organism evidence="2 3">
    <name type="scientific">candidate division MSBL1 archaeon SCGC-AAA259D14</name>
    <dbReference type="NCBI Taxonomy" id="1698261"/>
    <lineage>
        <taxon>Archaea</taxon>
        <taxon>Methanobacteriati</taxon>
        <taxon>Methanobacteriota</taxon>
        <taxon>candidate division MSBL1</taxon>
    </lineage>
</organism>
<accession>A0A133U452</accession>
<feature type="transmembrane region" description="Helical" evidence="1">
    <location>
        <begin position="9"/>
        <end position="31"/>
    </location>
</feature>
<comment type="caution">
    <text evidence="2">The sequence shown here is derived from an EMBL/GenBank/DDBJ whole genome shotgun (WGS) entry which is preliminary data.</text>
</comment>
<keyword evidence="3" id="KW-1185">Reference proteome</keyword>
<protein>
    <submittedName>
        <fullName evidence="2">Uncharacterized protein</fullName>
    </submittedName>
</protein>
<evidence type="ECO:0000313" key="3">
    <source>
        <dbReference type="Proteomes" id="UP000070589"/>
    </source>
</evidence>
<evidence type="ECO:0000313" key="2">
    <source>
        <dbReference type="EMBL" id="KXA88971.1"/>
    </source>
</evidence>
<gene>
    <name evidence="2" type="ORF">AKJ62_04075</name>
</gene>
<proteinExistence type="predicted"/>
<dbReference type="Proteomes" id="UP000070589">
    <property type="component" value="Unassembled WGS sequence"/>
</dbReference>
<dbReference type="Pfam" id="PF22352">
    <property type="entry name" value="K319L-like_PKD"/>
    <property type="match status" value="1"/>
</dbReference>
<sequence length="336" mass="38305">MKFDKDEKGFVMSGIALLLVLPAMLIAGIYLSTVSIGGEGASIATLSSSIRYTGEDAEETIREMAWEGLSIDSVVLENLENYYRAYTGLHVEFDNEYLEENNLVEIRIEDPGETAKYVKRVSTVVYPIADADGPYWVLEGENVELLGENSYDPDGTIVNYLWENTSEGDGAEIENVNQENAWFYAPAPGSIEDNKIVWVQLTVWDDDNASDEDNTYVRMIDNDYPRIHVENIEIIVHNYNSPDEYAEGYVRIDNQDDLPVENAWVSIEWKWWKKNKLEEANTAYQTENTYDNGIATFTIEPEKKKRIYKLTVLDVYKYGCVYDEDANTETSENTAT</sequence>
<evidence type="ECO:0000256" key="1">
    <source>
        <dbReference type="SAM" id="Phobius"/>
    </source>
</evidence>
<dbReference type="EMBL" id="LHXL01000066">
    <property type="protein sequence ID" value="KXA88971.1"/>
    <property type="molecule type" value="Genomic_DNA"/>
</dbReference>
<keyword evidence="1" id="KW-0812">Transmembrane</keyword>
<keyword evidence="1" id="KW-0472">Membrane</keyword>
<dbReference type="InterPro" id="IPR013783">
    <property type="entry name" value="Ig-like_fold"/>
</dbReference>
<keyword evidence="1" id="KW-1133">Transmembrane helix</keyword>
<dbReference type="Gene3D" id="2.60.40.10">
    <property type="entry name" value="Immunoglobulins"/>
    <property type="match status" value="1"/>
</dbReference>